<keyword evidence="2" id="KW-1185">Reference proteome</keyword>
<protein>
    <submittedName>
        <fullName evidence="1">Uncharacterized protein</fullName>
    </submittedName>
</protein>
<dbReference type="Proteomes" id="UP000233387">
    <property type="component" value="Unassembled WGS sequence"/>
</dbReference>
<dbReference type="AlphaFoldDB" id="A0A2N3IK33"/>
<organism evidence="1 2">
    <name type="scientific">Raineya orbicola</name>
    <dbReference type="NCBI Taxonomy" id="2016530"/>
    <lineage>
        <taxon>Bacteria</taxon>
        <taxon>Pseudomonadati</taxon>
        <taxon>Bacteroidota</taxon>
        <taxon>Cytophagia</taxon>
        <taxon>Cytophagales</taxon>
        <taxon>Raineyaceae</taxon>
        <taxon>Raineya</taxon>
    </lineage>
</organism>
<name>A0A2N3IK33_9BACT</name>
<evidence type="ECO:0000313" key="1">
    <source>
        <dbReference type="EMBL" id="PKQ70664.1"/>
    </source>
</evidence>
<reference evidence="1 2" key="1">
    <citation type="submission" date="2017-06" db="EMBL/GenBank/DDBJ databases">
        <title>Raineya orbicola gen. nov., sp. nov. a slightly thermophilic bacterium of the phylum Bacteroidetes and the description of Raineyaceae fam. nov.</title>
        <authorList>
            <person name="Albuquerque L."/>
            <person name="Polonia A.R.M."/>
            <person name="Barroso C."/>
            <person name="Froufe H.J.C."/>
            <person name="Lage O."/>
            <person name="Lobo-Da-Cunha A."/>
            <person name="Egas C."/>
            <person name="Da Costa M.S."/>
        </authorList>
    </citation>
    <scope>NUCLEOTIDE SEQUENCE [LARGE SCALE GENOMIC DNA]</scope>
    <source>
        <strain evidence="1 2">SPSPC-11</strain>
    </source>
</reference>
<evidence type="ECO:0000313" key="2">
    <source>
        <dbReference type="Proteomes" id="UP000233387"/>
    </source>
</evidence>
<sequence>MVGMAAYTFLDKKPAINDCYKISNEIILYKDFAA</sequence>
<dbReference type="EMBL" id="NKXO01000004">
    <property type="protein sequence ID" value="PKQ70664.1"/>
    <property type="molecule type" value="Genomic_DNA"/>
</dbReference>
<gene>
    <name evidence="1" type="ORF">Rain11_0394</name>
</gene>
<comment type="caution">
    <text evidence="1">The sequence shown here is derived from an EMBL/GenBank/DDBJ whole genome shotgun (WGS) entry which is preliminary data.</text>
</comment>
<proteinExistence type="predicted"/>
<accession>A0A2N3IK33</accession>